<dbReference type="AlphaFoldDB" id="K4ANU8"/>
<name>K4ANU8_SETIT</name>
<dbReference type="EnsemblPlants" id="KQK91773">
    <property type="protein sequence ID" value="KQK91773"/>
    <property type="gene ID" value="SETIT_040596mg"/>
</dbReference>
<keyword evidence="1" id="KW-1133">Transmembrane helix</keyword>
<evidence type="ECO:0000256" key="1">
    <source>
        <dbReference type="SAM" id="Phobius"/>
    </source>
</evidence>
<dbReference type="HOGENOM" id="CLU_2675777_0_0_1"/>
<evidence type="ECO:0000313" key="3">
    <source>
        <dbReference type="Proteomes" id="UP000004995"/>
    </source>
</evidence>
<reference evidence="2" key="2">
    <citation type="submission" date="2018-08" db="UniProtKB">
        <authorList>
            <consortium name="EnsemblPlants"/>
        </authorList>
    </citation>
    <scope>IDENTIFICATION</scope>
    <source>
        <strain evidence="2">Yugu1</strain>
    </source>
</reference>
<dbReference type="Gramene" id="KQK91773">
    <property type="protein sequence ID" value="KQK91773"/>
    <property type="gene ID" value="SETIT_040596mg"/>
</dbReference>
<dbReference type="EMBL" id="AGNK02006064">
    <property type="status" value="NOT_ANNOTATED_CDS"/>
    <property type="molecule type" value="Genomic_DNA"/>
</dbReference>
<evidence type="ECO:0000313" key="2">
    <source>
        <dbReference type="EnsemblPlants" id="KQK91773"/>
    </source>
</evidence>
<keyword evidence="1" id="KW-0812">Transmembrane</keyword>
<sequence>MAWPSAFNNWHGSHTPLSLTTASIYYRTCICMLSFSIAMGPLAYMPDVSVDRSISMYPASRCSHMSQMDNGCIST</sequence>
<proteinExistence type="predicted"/>
<feature type="transmembrane region" description="Helical" evidence="1">
    <location>
        <begin position="24"/>
        <end position="44"/>
    </location>
</feature>
<reference evidence="3" key="1">
    <citation type="journal article" date="2012" name="Nat. Biotechnol.">
        <title>Reference genome sequence of the model plant Setaria.</title>
        <authorList>
            <person name="Bennetzen J.L."/>
            <person name="Schmutz J."/>
            <person name="Wang H."/>
            <person name="Percifield R."/>
            <person name="Hawkins J."/>
            <person name="Pontaroli A.C."/>
            <person name="Estep M."/>
            <person name="Feng L."/>
            <person name="Vaughn J.N."/>
            <person name="Grimwood J."/>
            <person name="Jenkins J."/>
            <person name="Barry K."/>
            <person name="Lindquist E."/>
            <person name="Hellsten U."/>
            <person name="Deshpande S."/>
            <person name="Wang X."/>
            <person name="Wu X."/>
            <person name="Mitros T."/>
            <person name="Triplett J."/>
            <person name="Yang X."/>
            <person name="Ye C.Y."/>
            <person name="Mauro-Herrera M."/>
            <person name="Wang L."/>
            <person name="Li P."/>
            <person name="Sharma M."/>
            <person name="Sharma R."/>
            <person name="Ronald P.C."/>
            <person name="Panaud O."/>
            <person name="Kellogg E.A."/>
            <person name="Brutnell T.P."/>
            <person name="Doust A.N."/>
            <person name="Tuskan G.A."/>
            <person name="Rokhsar D."/>
            <person name="Devos K.M."/>
        </authorList>
    </citation>
    <scope>NUCLEOTIDE SEQUENCE [LARGE SCALE GENOMIC DNA]</scope>
    <source>
        <strain evidence="3">cv. Yugu1</strain>
    </source>
</reference>
<keyword evidence="1" id="KW-0472">Membrane</keyword>
<keyword evidence="3" id="KW-1185">Reference proteome</keyword>
<organism evidence="2 3">
    <name type="scientific">Setaria italica</name>
    <name type="common">Foxtail millet</name>
    <name type="synonym">Panicum italicum</name>
    <dbReference type="NCBI Taxonomy" id="4555"/>
    <lineage>
        <taxon>Eukaryota</taxon>
        <taxon>Viridiplantae</taxon>
        <taxon>Streptophyta</taxon>
        <taxon>Embryophyta</taxon>
        <taxon>Tracheophyta</taxon>
        <taxon>Spermatophyta</taxon>
        <taxon>Magnoliopsida</taxon>
        <taxon>Liliopsida</taxon>
        <taxon>Poales</taxon>
        <taxon>Poaceae</taxon>
        <taxon>PACMAD clade</taxon>
        <taxon>Panicoideae</taxon>
        <taxon>Panicodae</taxon>
        <taxon>Paniceae</taxon>
        <taxon>Cenchrinae</taxon>
        <taxon>Setaria</taxon>
    </lineage>
</organism>
<dbReference type="InParanoid" id="K4ANU8"/>
<dbReference type="Proteomes" id="UP000004995">
    <property type="component" value="Unassembled WGS sequence"/>
</dbReference>
<protein>
    <submittedName>
        <fullName evidence="2">Uncharacterized protein</fullName>
    </submittedName>
</protein>
<accession>K4ANU8</accession>